<dbReference type="Proteomes" id="UP000078389">
    <property type="component" value="Unassembled WGS sequence"/>
</dbReference>
<gene>
    <name evidence="2" type="ORF">A3840_01205</name>
</gene>
<keyword evidence="1" id="KW-1133">Transmembrane helix</keyword>
<comment type="caution">
    <text evidence="2">The sequence shown here is derived from an EMBL/GenBank/DDBJ whole genome shotgun (WGS) entry which is preliminary data.</text>
</comment>
<evidence type="ECO:0008006" key="4">
    <source>
        <dbReference type="Google" id="ProtNLM"/>
    </source>
</evidence>
<dbReference type="STRING" id="1770058.A3840_01205"/>
<dbReference type="AlphaFoldDB" id="A0A178I3S2"/>
<evidence type="ECO:0000313" key="2">
    <source>
        <dbReference type="EMBL" id="OAM82296.1"/>
    </source>
</evidence>
<evidence type="ECO:0000313" key="3">
    <source>
        <dbReference type="Proteomes" id="UP000078389"/>
    </source>
</evidence>
<keyword evidence="3" id="KW-1185">Reference proteome</keyword>
<sequence length="196" mass="21490">MPDLRLTYRPDYRHVYDAAAVLHHQRFSRAQNRRARLVIFGSMFGGGMLAAAIGIGLNIWNPAIPALPVILALLFLVALFHAGVIAPWQRRMSIAAIEAASPTTPMDFVADDQGLHWRGAHMDFTLGWSGVEAVFLTPGALAFMHGALALVLPLDAFESDAQRRELVELCLARMPEAAARKSRDDKKLRQLLAGPG</sequence>
<proteinExistence type="predicted"/>
<reference evidence="2 3" key="1">
    <citation type="submission" date="2016-03" db="EMBL/GenBank/DDBJ databases">
        <title>Genome sequencing of Devosia sp. S37.</title>
        <authorList>
            <person name="Mohd Nor M."/>
        </authorList>
    </citation>
    <scope>NUCLEOTIDE SEQUENCE [LARGE SCALE GENOMIC DNA]</scope>
    <source>
        <strain evidence="2 3">S37</strain>
    </source>
</reference>
<feature type="transmembrane region" description="Helical" evidence="1">
    <location>
        <begin position="66"/>
        <end position="88"/>
    </location>
</feature>
<accession>A0A178I3S2</accession>
<dbReference type="RefSeq" id="WP_067450665.1">
    <property type="nucleotide sequence ID" value="NZ_LVVY01000024.1"/>
</dbReference>
<feature type="transmembrane region" description="Helical" evidence="1">
    <location>
        <begin position="37"/>
        <end position="60"/>
    </location>
</feature>
<keyword evidence="1" id="KW-0472">Membrane</keyword>
<keyword evidence="1" id="KW-0812">Transmembrane</keyword>
<evidence type="ECO:0000256" key="1">
    <source>
        <dbReference type="SAM" id="Phobius"/>
    </source>
</evidence>
<organism evidence="2 3">
    <name type="scientific">Devosia elaeis</name>
    <dbReference type="NCBI Taxonomy" id="1770058"/>
    <lineage>
        <taxon>Bacteria</taxon>
        <taxon>Pseudomonadati</taxon>
        <taxon>Pseudomonadota</taxon>
        <taxon>Alphaproteobacteria</taxon>
        <taxon>Hyphomicrobiales</taxon>
        <taxon>Devosiaceae</taxon>
        <taxon>Devosia</taxon>
    </lineage>
</organism>
<dbReference type="OrthoDB" id="9997458at2"/>
<protein>
    <recommendedName>
        <fullName evidence="4">YcxB-like protein domain-containing protein</fullName>
    </recommendedName>
</protein>
<name>A0A178I3S2_9HYPH</name>
<dbReference type="EMBL" id="LVVY01000024">
    <property type="protein sequence ID" value="OAM82296.1"/>
    <property type="molecule type" value="Genomic_DNA"/>
</dbReference>